<dbReference type="CDD" id="cd00077">
    <property type="entry name" value="HDc"/>
    <property type="match status" value="1"/>
</dbReference>
<feature type="compositionally biased region" description="Basic and acidic residues" evidence="1">
    <location>
        <begin position="45"/>
        <end position="54"/>
    </location>
</feature>
<dbReference type="GO" id="GO:0005737">
    <property type="term" value="C:cytoplasm"/>
    <property type="evidence" value="ECO:0007669"/>
    <property type="project" value="TreeGrafter"/>
</dbReference>
<dbReference type="AlphaFoldDB" id="A0A4Y6UYB1"/>
<evidence type="ECO:0000259" key="2">
    <source>
        <dbReference type="PROSITE" id="PS51831"/>
    </source>
</evidence>
<feature type="region of interest" description="Disordered" evidence="1">
    <location>
        <begin position="45"/>
        <end position="68"/>
    </location>
</feature>
<dbReference type="GO" id="GO:0016791">
    <property type="term" value="F:phosphatase activity"/>
    <property type="evidence" value="ECO:0007669"/>
    <property type="project" value="TreeGrafter"/>
</dbReference>
<dbReference type="InterPro" id="IPR013078">
    <property type="entry name" value="His_Pase_superF_clade-1"/>
</dbReference>
<dbReference type="SUPFAM" id="SSF109604">
    <property type="entry name" value="HD-domain/PDEase-like"/>
    <property type="match status" value="1"/>
</dbReference>
<keyword evidence="4" id="KW-1185">Reference proteome</keyword>
<dbReference type="PROSITE" id="PS51831">
    <property type="entry name" value="HD"/>
    <property type="match status" value="1"/>
</dbReference>
<dbReference type="Gene3D" id="3.40.50.1240">
    <property type="entry name" value="Phosphoglycerate mutase-like"/>
    <property type="match status" value="1"/>
</dbReference>
<dbReference type="InterPro" id="IPR029033">
    <property type="entry name" value="His_PPase_superfam"/>
</dbReference>
<sequence length="569" mass="63389">MRWTSGKSSGRCWDGGRRSFCPGSGSRIYLEKTGLTHDAQGEWKTMKREKESARGTRPGGAYGQMAGPNALRDPLWGTANVPSAAETKLLRTNALRRLHFVRHAGPAALHTQHTSSRLQHTLGVFALIAHFAPDWPELRAAALLHDVGHGPFSHALEGVGGFDHHRRSEEVLHSPEIRQALGGLNAVEVFDLIEGLRPNPLRNGEWVLHADHLDSWVRSAASFGILPKPAPELLRGYRLSGSSYLEADRHTAELTLRLIVHEAEYHASADNIGPVAVLRALTLRLIEAGGLLPDRLGDLADEGLLHMLRQHSATAAETARLLERPHELAVVRRGERTSGRRTAVLCADRRAEQTARRLRRILAGGRRMGMRDRIGGNRQEETRIYLVRHAHSAYEHGRERERGLSEQGRADAERIALRLRNEGIRIFVSSPYRRAVETIAPLAAAAGQRVVQHEDLRERLVAGDWELGPENFRSEKQRCYADLDYRPPGGESSREAAERGIAVLRGLLRTHAGERIAIGTHGDIMTLMLNGFDAQYDFEFWRRLTMPDVYCALFAGGRFVRAERIEGDG</sequence>
<dbReference type="Pfam" id="PF01966">
    <property type="entry name" value="HD"/>
    <property type="match status" value="1"/>
</dbReference>
<dbReference type="SUPFAM" id="SSF53254">
    <property type="entry name" value="Phosphoglycerate mutase-like"/>
    <property type="match status" value="1"/>
</dbReference>
<accession>A0A4Y6UYB1</accession>
<evidence type="ECO:0000256" key="1">
    <source>
        <dbReference type="SAM" id="MobiDB-lite"/>
    </source>
</evidence>
<dbReference type="KEGG" id="saca:FFV09_18990"/>
<dbReference type="InterPro" id="IPR006674">
    <property type="entry name" value="HD_domain"/>
</dbReference>
<dbReference type="OrthoDB" id="9803619at2"/>
<dbReference type="Proteomes" id="UP000316968">
    <property type="component" value="Chromosome"/>
</dbReference>
<feature type="domain" description="HD" evidence="2">
    <location>
        <begin position="117"/>
        <end position="216"/>
    </location>
</feature>
<dbReference type="SMART" id="SM00471">
    <property type="entry name" value="HDc"/>
    <property type="match status" value="1"/>
</dbReference>
<dbReference type="Pfam" id="PF00300">
    <property type="entry name" value="His_Phos_1"/>
    <property type="match status" value="1"/>
</dbReference>
<evidence type="ECO:0000313" key="4">
    <source>
        <dbReference type="Proteomes" id="UP000316968"/>
    </source>
</evidence>
<dbReference type="EMBL" id="CP041217">
    <property type="protein sequence ID" value="QDH22743.1"/>
    <property type="molecule type" value="Genomic_DNA"/>
</dbReference>
<dbReference type="PANTHER" id="PTHR48100:SF59">
    <property type="entry name" value="ADENOSYLCOBALAMIN_ALPHA-RIBAZOLE PHOSPHATASE"/>
    <property type="match status" value="1"/>
</dbReference>
<dbReference type="PANTHER" id="PTHR48100">
    <property type="entry name" value="BROAD-SPECIFICITY PHOSPHATASE YOR283W-RELATED"/>
    <property type="match status" value="1"/>
</dbReference>
<protein>
    <submittedName>
        <fullName evidence="3">HD domain-containing protein</fullName>
    </submittedName>
</protein>
<dbReference type="SMART" id="SM00855">
    <property type="entry name" value="PGAM"/>
    <property type="match status" value="1"/>
</dbReference>
<evidence type="ECO:0000313" key="3">
    <source>
        <dbReference type="EMBL" id="QDH22743.1"/>
    </source>
</evidence>
<reference evidence="3 4" key="1">
    <citation type="submission" date="2019-06" db="EMBL/GenBank/DDBJ databases">
        <title>Saccharibacillus brassicae sp. nov., an endophytic bacterium isolated from Chinese cabbage seeds (Brassica pekinensis).</title>
        <authorList>
            <person name="Jiang L."/>
            <person name="Lee J."/>
            <person name="Kim S.W."/>
        </authorList>
    </citation>
    <scope>NUCLEOTIDE SEQUENCE [LARGE SCALE GENOMIC DNA]</scope>
    <source>
        <strain evidence="4">KCTC 43072 / ATSA2</strain>
    </source>
</reference>
<dbReference type="Gene3D" id="1.10.3210.10">
    <property type="entry name" value="Hypothetical protein af1432"/>
    <property type="match status" value="1"/>
</dbReference>
<dbReference type="InterPro" id="IPR003607">
    <property type="entry name" value="HD/PDEase_dom"/>
</dbReference>
<proteinExistence type="predicted"/>
<gene>
    <name evidence="3" type="ORF">FFV09_18990</name>
</gene>
<organism evidence="3 4">
    <name type="scientific">Saccharibacillus brassicae</name>
    <dbReference type="NCBI Taxonomy" id="2583377"/>
    <lineage>
        <taxon>Bacteria</taxon>
        <taxon>Bacillati</taxon>
        <taxon>Bacillota</taxon>
        <taxon>Bacilli</taxon>
        <taxon>Bacillales</taxon>
        <taxon>Paenibacillaceae</taxon>
        <taxon>Saccharibacillus</taxon>
    </lineage>
</organism>
<name>A0A4Y6UYB1_SACBS</name>
<dbReference type="InterPro" id="IPR050275">
    <property type="entry name" value="PGM_Phosphatase"/>
</dbReference>
<dbReference type="CDD" id="cd07067">
    <property type="entry name" value="HP_PGM_like"/>
    <property type="match status" value="1"/>
</dbReference>